<evidence type="ECO:0000259" key="10">
    <source>
        <dbReference type="PROSITE" id="PS50011"/>
    </source>
</evidence>
<keyword evidence="2" id="KW-0808">Transferase</keyword>
<evidence type="ECO:0000256" key="1">
    <source>
        <dbReference type="ARBA" id="ARBA00004167"/>
    </source>
</evidence>
<dbReference type="EMBL" id="KE525036">
    <property type="protein sequence ID" value="KFB40652.1"/>
    <property type="molecule type" value="Genomic_DNA"/>
</dbReference>
<keyword evidence="9" id="KW-1133">Transmembrane helix</keyword>
<feature type="binding site" evidence="8">
    <location>
        <position position="241"/>
    </location>
    <ligand>
        <name>ATP</name>
        <dbReference type="ChEBI" id="CHEBI:30616"/>
    </ligand>
</feature>
<dbReference type="VEuPathDB" id="VectorBase:ASIC008267"/>
<keyword evidence="14" id="KW-1185">Reference proteome</keyword>
<accession>A0A084VRQ8</accession>
<evidence type="ECO:0000256" key="3">
    <source>
        <dbReference type="ARBA" id="ARBA00022741"/>
    </source>
</evidence>
<evidence type="ECO:0000256" key="5">
    <source>
        <dbReference type="ARBA" id="ARBA00022840"/>
    </source>
</evidence>
<dbReference type="FunFam" id="1.10.510.10:FF:000554">
    <property type="entry name" value="Predicted protein"/>
    <property type="match status" value="1"/>
</dbReference>
<feature type="domain" description="Protein kinase" evidence="10">
    <location>
        <begin position="206"/>
        <end position="531"/>
    </location>
</feature>
<dbReference type="InterPro" id="IPR001245">
    <property type="entry name" value="Ser-Thr/Tyr_kinase_cat_dom"/>
</dbReference>
<reference evidence="13" key="2">
    <citation type="submission" date="2020-05" db="UniProtKB">
        <authorList>
            <consortium name="EnsemblMetazoa"/>
        </authorList>
    </citation>
    <scope>IDENTIFICATION</scope>
</reference>
<dbReference type="Gene3D" id="1.10.510.10">
    <property type="entry name" value="Transferase(Phosphotransferase) domain 1"/>
    <property type="match status" value="1"/>
</dbReference>
<keyword evidence="9" id="KW-0472">Membrane</keyword>
<evidence type="ECO:0008006" key="15">
    <source>
        <dbReference type="Google" id="ProtNLM"/>
    </source>
</evidence>
<dbReference type="GO" id="GO:0007169">
    <property type="term" value="P:cell surface receptor protein tyrosine kinase signaling pathway"/>
    <property type="evidence" value="ECO:0007669"/>
    <property type="project" value="TreeGrafter"/>
</dbReference>
<feature type="transmembrane region" description="Helical" evidence="9">
    <location>
        <begin position="293"/>
        <end position="314"/>
    </location>
</feature>
<dbReference type="AlphaFoldDB" id="A0A084VRQ8"/>
<keyword evidence="5 8" id="KW-0067">ATP-binding</keyword>
<reference evidence="12 14" key="1">
    <citation type="journal article" date="2014" name="BMC Genomics">
        <title>Genome sequence of Anopheles sinensis provides insight into genetics basis of mosquito competence for malaria parasites.</title>
        <authorList>
            <person name="Zhou D."/>
            <person name="Zhang D."/>
            <person name="Ding G."/>
            <person name="Shi L."/>
            <person name="Hou Q."/>
            <person name="Ye Y."/>
            <person name="Xu Y."/>
            <person name="Zhou H."/>
            <person name="Xiong C."/>
            <person name="Li S."/>
            <person name="Yu J."/>
            <person name="Hong S."/>
            <person name="Yu X."/>
            <person name="Zou P."/>
            <person name="Chen C."/>
            <person name="Chang X."/>
            <person name="Wang W."/>
            <person name="Lv Y."/>
            <person name="Sun Y."/>
            <person name="Ma L."/>
            <person name="Shen B."/>
            <person name="Zhu C."/>
        </authorList>
    </citation>
    <scope>NUCLEOTIDE SEQUENCE [LARGE SCALE GENOMIC DNA]</scope>
</reference>
<dbReference type="STRING" id="74873.A0A084VRQ8"/>
<evidence type="ECO:0000256" key="7">
    <source>
        <dbReference type="ARBA" id="ARBA00051243"/>
    </source>
</evidence>
<keyword evidence="9" id="KW-0812">Transmembrane</keyword>
<dbReference type="GO" id="GO:0005886">
    <property type="term" value="C:plasma membrane"/>
    <property type="evidence" value="ECO:0007669"/>
    <property type="project" value="TreeGrafter"/>
</dbReference>
<sequence length="573" mass="65259">MVLQVLYADEDKATVQCQVDLYNFTGDFIVQSNERSLPTVIYADKNTWIANLTIKTPCVEHITCHAKRNDGSFLKQSLDVTIEYVPVLNCTWENSSTTDMKWYRNEVPIAPVEANTVPIPEETEVIYKCVAVGKGEYISKSWKIPPTNQKYMYVEIILGTLVVLLIPLSVVAIKIMRRKQNVKEYNLEQLLNHIIPAEYEFARENLKLGRKLGEGEYGIVLQAQADNIMLDEPSTTVAVKKPKFSNNESSVRMLVSELKVMIEVGQHLNVVNLLGAVTPSSINREFEMLEMSCIFFFVTSNFVFCMLGHLMIIMEYCEYGNLLNFLRENRTAFVRSLEKANNSIGSSITTLETDLSKRSRNEDRAICFETMDLIWWAAQIANGMAYLASKNVLHGDLAARNVLLTDKNVAKICDFGLARTLAIAACYKKKGSGPLPIKWLALESLSDNLFSVKSDVWSYGIVLWEMFSLGSSPYPTIDVNQLYDLLFRGYRMDTPEFASEDVYEIMTKCWYSNRKLRPTFDELADTFNQMMSPQLQRQYTSIKRLQLVSNLADVEGLAMPGKLSALPKWKYYM</sequence>
<dbReference type="Pfam" id="PF07714">
    <property type="entry name" value="PK_Tyr_Ser-Thr"/>
    <property type="match status" value="2"/>
</dbReference>
<dbReference type="Gene3D" id="3.30.200.20">
    <property type="entry name" value="Phosphorylase Kinase, domain 1"/>
    <property type="match status" value="1"/>
</dbReference>
<dbReference type="InterPro" id="IPR050122">
    <property type="entry name" value="RTK"/>
</dbReference>
<dbReference type="EnsemblMetazoa" id="ASIC008267-RA">
    <property type="protein sequence ID" value="ASIC008267-PA"/>
    <property type="gene ID" value="ASIC008267"/>
</dbReference>
<dbReference type="InterPro" id="IPR017441">
    <property type="entry name" value="Protein_kinase_ATP_BS"/>
</dbReference>
<protein>
    <recommendedName>
        <fullName evidence="15">Protein kinase domain-containing protein</fullName>
    </recommendedName>
</protein>
<evidence type="ECO:0000256" key="8">
    <source>
        <dbReference type="PROSITE-ProRule" id="PRU10141"/>
    </source>
</evidence>
<dbReference type="OrthoDB" id="6077854at2759"/>
<dbReference type="Proteomes" id="UP000030765">
    <property type="component" value="Unassembled WGS sequence"/>
</dbReference>
<evidence type="ECO:0000313" key="13">
    <source>
        <dbReference type="EnsemblMetazoa" id="ASIC008267-PA"/>
    </source>
</evidence>
<dbReference type="SUPFAM" id="SSF56112">
    <property type="entry name" value="Protein kinase-like (PK-like)"/>
    <property type="match status" value="1"/>
</dbReference>
<evidence type="ECO:0000313" key="12">
    <source>
        <dbReference type="EMBL" id="KFB40652.1"/>
    </source>
</evidence>
<organism evidence="12">
    <name type="scientific">Anopheles sinensis</name>
    <name type="common">Mosquito</name>
    <dbReference type="NCBI Taxonomy" id="74873"/>
    <lineage>
        <taxon>Eukaryota</taxon>
        <taxon>Metazoa</taxon>
        <taxon>Ecdysozoa</taxon>
        <taxon>Arthropoda</taxon>
        <taxon>Hexapoda</taxon>
        <taxon>Insecta</taxon>
        <taxon>Pterygota</taxon>
        <taxon>Neoptera</taxon>
        <taxon>Endopterygota</taxon>
        <taxon>Diptera</taxon>
        <taxon>Nematocera</taxon>
        <taxon>Culicoidea</taxon>
        <taxon>Culicidae</taxon>
        <taxon>Anophelinae</taxon>
        <taxon>Anopheles</taxon>
    </lineage>
</organism>
<name>A0A084VRQ8_ANOSI</name>
<dbReference type="PROSITE" id="PS00107">
    <property type="entry name" value="PROTEIN_KINASE_ATP"/>
    <property type="match status" value="1"/>
</dbReference>
<dbReference type="PROSITE" id="PS50011">
    <property type="entry name" value="PROTEIN_KINASE_DOM"/>
    <property type="match status" value="1"/>
</dbReference>
<dbReference type="PRINTS" id="PR00109">
    <property type="entry name" value="TYRKINASE"/>
</dbReference>
<dbReference type="CDD" id="cd00192">
    <property type="entry name" value="PTKc"/>
    <property type="match status" value="1"/>
</dbReference>
<evidence type="ECO:0000313" key="14">
    <source>
        <dbReference type="Proteomes" id="UP000030765"/>
    </source>
</evidence>
<keyword evidence="4" id="KW-0418">Kinase</keyword>
<dbReference type="VEuPathDB" id="VectorBase:ASIS004364"/>
<keyword evidence="3 8" id="KW-0547">Nucleotide-binding</keyword>
<dbReference type="VEuPathDB" id="VectorBase:ASIS004801"/>
<dbReference type="InterPro" id="IPR011009">
    <property type="entry name" value="Kinase-like_dom_sf"/>
</dbReference>
<comment type="subcellular location">
    <subcellularLocation>
        <location evidence="1">Membrane</location>
        <topology evidence="1">Single-pass membrane protein</topology>
    </subcellularLocation>
</comment>
<dbReference type="PROSITE" id="PS50835">
    <property type="entry name" value="IG_LIKE"/>
    <property type="match status" value="1"/>
</dbReference>
<evidence type="ECO:0000256" key="6">
    <source>
        <dbReference type="ARBA" id="ARBA00023137"/>
    </source>
</evidence>
<feature type="domain" description="Ig-like" evidence="11">
    <location>
        <begin position="57"/>
        <end position="139"/>
    </location>
</feature>
<dbReference type="PANTHER" id="PTHR24416">
    <property type="entry name" value="TYROSINE-PROTEIN KINASE RECEPTOR"/>
    <property type="match status" value="1"/>
</dbReference>
<dbReference type="GO" id="GO:0043235">
    <property type="term" value="C:receptor complex"/>
    <property type="evidence" value="ECO:0007669"/>
    <property type="project" value="TreeGrafter"/>
</dbReference>
<dbReference type="EMBL" id="ATLV01015767">
    <property type="status" value="NOT_ANNOTATED_CDS"/>
    <property type="molecule type" value="Genomic_DNA"/>
</dbReference>
<evidence type="ECO:0000256" key="2">
    <source>
        <dbReference type="ARBA" id="ARBA00022679"/>
    </source>
</evidence>
<evidence type="ECO:0000256" key="4">
    <source>
        <dbReference type="ARBA" id="ARBA00022777"/>
    </source>
</evidence>
<comment type="catalytic activity">
    <reaction evidence="7">
        <text>L-tyrosyl-[protein] + ATP = O-phospho-L-tyrosyl-[protein] + ADP + H(+)</text>
        <dbReference type="Rhea" id="RHEA:10596"/>
        <dbReference type="Rhea" id="RHEA-COMP:10136"/>
        <dbReference type="Rhea" id="RHEA-COMP:20101"/>
        <dbReference type="ChEBI" id="CHEBI:15378"/>
        <dbReference type="ChEBI" id="CHEBI:30616"/>
        <dbReference type="ChEBI" id="CHEBI:46858"/>
        <dbReference type="ChEBI" id="CHEBI:61978"/>
        <dbReference type="ChEBI" id="CHEBI:456216"/>
        <dbReference type="EC" id="2.7.10.1"/>
    </reaction>
</comment>
<dbReference type="GO" id="GO:0005524">
    <property type="term" value="F:ATP binding"/>
    <property type="evidence" value="ECO:0007669"/>
    <property type="project" value="UniProtKB-UniRule"/>
</dbReference>
<dbReference type="PROSITE" id="PS00109">
    <property type="entry name" value="PROTEIN_KINASE_TYR"/>
    <property type="match status" value="1"/>
</dbReference>
<proteinExistence type="predicted"/>
<evidence type="ECO:0000259" key="11">
    <source>
        <dbReference type="PROSITE" id="PS50835"/>
    </source>
</evidence>
<dbReference type="InterPro" id="IPR008266">
    <property type="entry name" value="Tyr_kinase_AS"/>
</dbReference>
<dbReference type="GO" id="GO:0004714">
    <property type="term" value="F:transmembrane receptor protein tyrosine kinase activity"/>
    <property type="evidence" value="ECO:0007669"/>
    <property type="project" value="UniProtKB-EC"/>
</dbReference>
<dbReference type="PANTHER" id="PTHR24416:SF600">
    <property type="entry name" value="PDGF- AND VEGF-RECEPTOR RELATED, ISOFORM J"/>
    <property type="match status" value="1"/>
</dbReference>
<feature type="transmembrane region" description="Helical" evidence="9">
    <location>
        <begin position="151"/>
        <end position="173"/>
    </location>
</feature>
<dbReference type="InterPro" id="IPR007110">
    <property type="entry name" value="Ig-like_dom"/>
</dbReference>
<gene>
    <name evidence="12" type="ORF">ZHAS_00008267</name>
</gene>
<keyword evidence="6" id="KW-0829">Tyrosine-protein kinase</keyword>
<evidence type="ECO:0000256" key="9">
    <source>
        <dbReference type="SAM" id="Phobius"/>
    </source>
</evidence>
<dbReference type="InterPro" id="IPR000719">
    <property type="entry name" value="Prot_kinase_dom"/>
</dbReference>